<dbReference type="AlphaFoldDB" id="A0A1W7D0U5"/>
<dbReference type="Gene3D" id="3.20.20.140">
    <property type="entry name" value="Metal-dependent hydrolases"/>
    <property type="match status" value="1"/>
</dbReference>
<reference evidence="2 3" key="1">
    <citation type="submission" date="2017-05" db="EMBL/GenBank/DDBJ databases">
        <title>Complete genome sequence of Streptomyces sp. SCSIO 03032 revealed the diverse biosynthetic pathways for its bioactive secondary metabolites.</title>
        <authorList>
            <person name="Ma L."/>
            <person name="Zhu Y."/>
            <person name="Zhang W."/>
            <person name="Zhang G."/>
            <person name="Tian X."/>
            <person name="Zhang S."/>
            <person name="Zhang C."/>
        </authorList>
    </citation>
    <scope>NUCLEOTIDE SEQUENCE [LARGE SCALE GENOMIC DNA]</scope>
    <source>
        <strain evidence="2 3">SCSIO 03032</strain>
    </source>
</reference>
<dbReference type="RefSeq" id="WP_086160427.1">
    <property type="nucleotide sequence ID" value="NZ_CP021121.1"/>
</dbReference>
<sequence length="385" mass="42109">MSASHPPFGPEDFYRRSMALPDRLLAGAIDTHVHAGPVLNSNPGHADPIEIALEARAAGMRGVVYYDVFGWASGTAWLVNRHVPGVQSFGGYLMNSSHGGLNPRAVRTALHMEGGCRMISFGSHCTHFQASRESTVIDGERVPLHEAFPKFAREELSRAVRIPTEGPVPDELAEVLELVAEHPEVYLNTGHVSHDEVFRIVELAEQYGIGKVLVSHPARGQLSVAEQKQLAAKGVFLEGCLVDIYCTSVPLTHYYPEKEYIDRGAEIPHTRRPVAHYIDDLRQVGPEHIVLGTDYGVRNLPTAVQGMRTWIALLLDYGFSVEDVRLMTAHNPARLIGLPVLDDTALLAELKAAAEEPERSRHALYPEAGPRPADGATGRAAGPVW</sequence>
<dbReference type="OrthoDB" id="9789440at2"/>
<dbReference type="Proteomes" id="UP000194218">
    <property type="component" value="Chromosome"/>
</dbReference>
<organism evidence="2 3">
    <name type="scientific">Streptomyces marincola</name>
    <dbReference type="NCBI Taxonomy" id="2878388"/>
    <lineage>
        <taxon>Bacteria</taxon>
        <taxon>Bacillati</taxon>
        <taxon>Actinomycetota</taxon>
        <taxon>Actinomycetes</taxon>
        <taxon>Kitasatosporales</taxon>
        <taxon>Streptomycetaceae</taxon>
        <taxon>Streptomyces</taxon>
    </lineage>
</organism>
<name>A0A1W7D0U5_9ACTN</name>
<dbReference type="SUPFAM" id="SSF51556">
    <property type="entry name" value="Metallo-dependent hydrolases"/>
    <property type="match status" value="1"/>
</dbReference>
<feature type="region of interest" description="Disordered" evidence="1">
    <location>
        <begin position="358"/>
        <end position="385"/>
    </location>
</feature>
<evidence type="ECO:0000313" key="2">
    <source>
        <dbReference type="EMBL" id="ARQ70577.1"/>
    </source>
</evidence>
<evidence type="ECO:0000256" key="1">
    <source>
        <dbReference type="SAM" id="MobiDB-lite"/>
    </source>
</evidence>
<keyword evidence="3" id="KW-1185">Reference proteome</keyword>
<evidence type="ECO:0000313" key="3">
    <source>
        <dbReference type="Proteomes" id="UP000194218"/>
    </source>
</evidence>
<dbReference type="KEGG" id="smao:CAG99_18555"/>
<evidence type="ECO:0008006" key="4">
    <source>
        <dbReference type="Google" id="ProtNLM"/>
    </source>
</evidence>
<gene>
    <name evidence="2" type="ORF">CAG99_18555</name>
</gene>
<dbReference type="EMBL" id="CP021121">
    <property type="protein sequence ID" value="ARQ70577.1"/>
    <property type="molecule type" value="Genomic_DNA"/>
</dbReference>
<dbReference type="InterPro" id="IPR046249">
    <property type="entry name" value="DUF6282"/>
</dbReference>
<accession>A0A1W7D0U5</accession>
<dbReference type="InterPro" id="IPR032466">
    <property type="entry name" value="Metal_Hydrolase"/>
</dbReference>
<proteinExistence type="predicted"/>
<dbReference type="Pfam" id="PF19799">
    <property type="entry name" value="DUF6282"/>
    <property type="match status" value="1"/>
</dbReference>
<protein>
    <recommendedName>
        <fullName evidence="4">Amidohydrolase-related domain-containing protein</fullName>
    </recommendedName>
</protein>